<keyword evidence="2" id="KW-1185">Reference proteome</keyword>
<dbReference type="Proteomes" id="UP000765802">
    <property type="component" value="Unassembled WGS sequence"/>
</dbReference>
<dbReference type="EMBL" id="MBUA01000027">
    <property type="protein sequence ID" value="MBC6492144.1"/>
    <property type="molecule type" value="Genomic_DNA"/>
</dbReference>
<reference evidence="1 2" key="1">
    <citation type="submission" date="2016-07" db="EMBL/GenBank/DDBJ databases">
        <title>Genome analysis of Flavihumibacter stibioxidans YS-17.</title>
        <authorList>
            <person name="Shi K."/>
            <person name="Han Y."/>
            <person name="Wang G."/>
        </authorList>
    </citation>
    <scope>NUCLEOTIDE SEQUENCE [LARGE SCALE GENOMIC DNA]</scope>
    <source>
        <strain evidence="1 2">YS-17</strain>
    </source>
</reference>
<organism evidence="1 2">
    <name type="scientific">Flavihumibacter stibioxidans</name>
    <dbReference type="NCBI Taxonomy" id="1834163"/>
    <lineage>
        <taxon>Bacteria</taxon>
        <taxon>Pseudomonadati</taxon>
        <taxon>Bacteroidota</taxon>
        <taxon>Chitinophagia</taxon>
        <taxon>Chitinophagales</taxon>
        <taxon>Chitinophagaceae</taxon>
        <taxon>Flavihumibacter</taxon>
    </lineage>
</organism>
<sequence>MLGVTPWLADCDFVSHHFDDGIPFEEAFSHSSMPATLVKDVGFRKSHTTGKPVLLSISALDLSRKQKAAYYRDAPETPDEVKARWTELPFDHPDIIMAYTNYIRWLAGQFQPAWINYGVESNLALIPEISSCQYLE</sequence>
<name>A0ABR7MCB5_9BACT</name>
<evidence type="ECO:0000313" key="2">
    <source>
        <dbReference type="Proteomes" id="UP000765802"/>
    </source>
</evidence>
<gene>
    <name evidence="1" type="ORF">BC349_13870</name>
</gene>
<accession>A0ABR7MCB5</accession>
<comment type="caution">
    <text evidence="1">The sequence shown here is derived from an EMBL/GenBank/DDBJ whole genome shotgun (WGS) entry which is preliminary data.</text>
</comment>
<evidence type="ECO:0000313" key="1">
    <source>
        <dbReference type="EMBL" id="MBC6492144.1"/>
    </source>
</evidence>
<proteinExistence type="predicted"/>
<evidence type="ECO:0008006" key="3">
    <source>
        <dbReference type="Google" id="ProtNLM"/>
    </source>
</evidence>
<protein>
    <recommendedName>
        <fullName evidence="3">Sulfatase N-terminal domain-containing protein</fullName>
    </recommendedName>
</protein>